<name>A0A644X0A8_9ZZZZ</name>
<dbReference type="EMBL" id="VSSQ01001579">
    <property type="protein sequence ID" value="MPM09519.1"/>
    <property type="molecule type" value="Genomic_DNA"/>
</dbReference>
<organism evidence="1">
    <name type="scientific">bioreactor metagenome</name>
    <dbReference type="NCBI Taxonomy" id="1076179"/>
    <lineage>
        <taxon>unclassified sequences</taxon>
        <taxon>metagenomes</taxon>
        <taxon>ecological metagenomes</taxon>
    </lineage>
</organism>
<dbReference type="AlphaFoldDB" id="A0A644X0A8"/>
<proteinExistence type="predicted"/>
<protein>
    <submittedName>
        <fullName evidence="1">Uncharacterized protein</fullName>
    </submittedName>
</protein>
<accession>A0A644X0A8</accession>
<gene>
    <name evidence="1" type="ORF">SDC9_55839</name>
</gene>
<comment type="caution">
    <text evidence="1">The sequence shown here is derived from an EMBL/GenBank/DDBJ whole genome shotgun (WGS) entry which is preliminary data.</text>
</comment>
<evidence type="ECO:0000313" key="1">
    <source>
        <dbReference type="EMBL" id="MPM09519.1"/>
    </source>
</evidence>
<sequence length="147" mass="16508">MDGNAVENREVGVSLNLLFIFFTSHRWKKNGFAVLPHKILFFSHGGQAPHLSCGKFVKIDAGVIAVIFIDAVFNKRREAAVGRPLHLGKGAVTFKLIQMQSFHKIQSPLTIRNPYHDGQTKPPLEYPIRPKPSCPWYIRPSYIAGSI</sequence>
<reference evidence="1" key="1">
    <citation type="submission" date="2019-08" db="EMBL/GenBank/DDBJ databases">
        <authorList>
            <person name="Kucharzyk K."/>
            <person name="Murdoch R.W."/>
            <person name="Higgins S."/>
            <person name="Loffler F."/>
        </authorList>
    </citation>
    <scope>NUCLEOTIDE SEQUENCE</scope>
</reference>